<reference evidence="1" key="1">
    <citation type="submission" date="2004-02" db="EMBL/GenBank/DDBJ databases">
        <title>The genome sequence of the enterobacterial phytopathogen Erwinia carotovora subsp. atroseptica SCRI1043 and functional genomic identification of novel virulence factors.</title>
        <authorList>
            <person name="Bell K.S."/>
            <person name="Sebaihia M."/>
            <person name="Pritchard L."/>
            <person name="Holden M."/>
            <person name="Hyman L.J."/>
            <person name="Holeva M.C."/>
            <person name="Thomson N.R."/>
            <person name="Bentley S.D."/>
            <person name="Churcher C."/>
            <person name="Mungall K."/>
            <person name="Atkin R."/>
            <person name="Bason N."/>
            <person name="Brooks K."/>
            <person name="Chillingworth T."/>
            <person name="Clark K."/>
            <person name="Doggett J."/>
            <person name="Fraser A."/>
            <person name="Hance Z."/>
            <person name="Hauser H."/>
            <person name="Jagels K."/>
            <person name="Moule S."/>
            <person name="Norbertczak H."/>
            <person name="Ormond D."/>
            <person name="Price C."/>
            <person name="Quail M.A."/>
            <person name="Sanders M."/>
            <person name="Walker D."/>
            <person name="Whitehead S."/>
            <person name="Salmond G.P.C."/>
            <person name="Birch P.R.J."/>
            <person name="Barrell B.G."/>
            <person name="Parkhill J."/>
            <person name="Toth I.K."/>
        </authorList>
    </citation>
    <scope>NUCLEOTIDE SEQUENCE</scope>
    <source>
        <strain evidence="1">SCRI1043</strain>
    </source>
</reference>
<sequence>MSGQDKNGVSRKNPNNITINQHIIPKKHLTYWSSDGRNVVVKNSSTEKELTIPFDNPLFCVKRLWDQGVELDFKKIEDEYQSQLESVLNGGIKAKFNMNYFVDYYKSIVIRCELSKKERPHYVVGADLIGEHTKEQLEKSEWKLVDNETGIFTIPIAESAESQSASRFVVRISIDMIFSQLDALFANTNWNILFLEENHESLFISDAIFNFHENGFHLLPLTPKILLISEETKIKMGNALKPSEINKLMMKFSNIYCIKC</sequence>
<evidence type="ECO:0000313" key="2">
    <source>
        <dbReference type="Proteomes" id="UP000007966"/>
    </source>
</evidence>
<evidence type="ECO:0008006" key="3">
    <source>
        <dbReference type="Google" id="ProtNLM"/>
    </source>
</evidence>
<proteinExistence type="predicted"/>
<accession>Q6D344</accession>
<name>Q6D344_PECAS</name>
<dbReference type="eggNOG" id="ENOG502ZGB1">
    <property type="taxonomic scope" value="Bacteria"/>
</dbReference>
<dbReference type="Proteomes" id="UP000007966">
    <property type="component" value="Chromosome"/>
</dbReference>
<dbReference type="EMBL" id="BX950851">
    <property type="protein sequence ID" value="CAG75800.1"/>
    <property type="molecule type" value="Genomic_DNA"/>
</dbReference>
<protein>
    <recommendedName>
        <fullName evidence="3">DUF4238 domain-containing protein</fullName>
    </recommendedName>
</protein>
<keyword evidence="2" id="KW-1185">Reference proteome</keyword>
<dbReference type="AlphaFoldDB" id="Q6D344"/>
<gene>
    <name evidence="1" type="ordered locus">ECA2900</name>
</gene>
<evidence type="ECO:0000313" key="1">
    <source>
        <dbReference type="EMBL" id="CAG75800.1"/>
    </source>
</evidence>
<dbReference type="KEGG" id="eca:ECA2900"/>
<dbReference type="HOGENOM" id="CLU_094176_0_0_6"/>
<organism evidence="1 2">
    <name type="scientific">Pectobacterium atrosepticum (strain SCRI 1043 / ATCC BAA-672)</name>
    <name type="common">Erwinia carotovora subsp. atroseptica</name>
    <dbReference type="NCBI Taxonomy" id="218491"/>
    <lineage>
        <taxon>Bacteria</taxon>
        <taxon>Pseudomonadati</taxon>
        <taxon>Pseudomonadota</taxon>
        <taxon>Gammaproteobacteria</taxon>
        <taxon>Enterobacterales</taxon>
        <taxon>Pectobacteriaceae</taxon>
        <taxon>Pectobacterium</taxon>
    </lineage>
</organism>